<evidence type="ECO:0000313" key="3">
    <source>
        <dbReference type="Proteomes" id="UP000274772"/>
    </source>
</evidence>
<dbReference type="CDD" id="cd01127">
    <property type="entry name" value="TrwB_TraG_TraD_VirD4"/>
    <property type="match status" value="1"/>
</dbReference>
<proteinExistence type="predicted"/>
<dbReference type="Pfam" id="PF01935">
    <property type="entry name" value="DUF87"/>
    <property type="match status" value="1"/>
</dbReference>
<dbReference type="Gene3D" id="3.40.50.300">
    <property type="entry name" value="P-loop containing nucleotide triphosphate hydrolases"/>
    <property type="match status" value="2"/>
</dbReference>
<dbReference type="EMBL" id="AP018586">
    <property type="protein sequence ID" value="BBD91162.1"/>
    <property type="molecule type" value="Genomic_DNA"/>
</dbReference>
<reference evidence="2 3" key="1">
    <citation type="submission" date="2018-05" db="EMBL/GenBank/DDBJ databases">
        <title>Complete genome sequencing of three human clinical isolates of Staphylococcus caprae reveals virulence factors similar to those of S. epidermidis and S. capitis.</title>
        <authorList>
            <person name="Watanabe S."/>
            <person name="Cui L."/>
        </authorList>
    </citation>
    <scope>NUCLEOTIDE SEQUENCE [LARGE SCALE GENOMIC DNA]</scope>
    <source>
        <strain evidence="2 3">JMUB590</strain>
    </source>
</reference>
<dbReference type="Proteomes" id="UP000274772">
    <property type="component" value="Chromosome"/>
</dbReference>
<organism evidence="2 3">
    <name type="scientific">Staphylococcus caprae</name>
    <dbReference type="NCBI Taxonomy" id="29380"/>
    <lineage>
        <taxon>Bacteria</taxon>
        <taxon>Bacillati</taxon>
        <taxon>Bacillota</taxon>
        <taxon>Bacilli</taxon>
        <taxon>Bacillales</taxon>
        <taxon>Staphylococcaceae</taxon>
        <taxon>Staphylococcus</taxon>
    </lineage>
</organism>
<sequence length="593" mass="67067">MDENKLGFVYESSALGISVKMDFKTFEINKENLVIGNFLKVSIGNHDSLLTSITGIKAIYDIEKSKESYILNVEVIGSILNGEFKAGSILLPTPTEPVYLANREILKGIFSNEGTLNFPVGQLSNNTDIEVFVEGNSFFGKHLAIVGSTGSGKSSTVAKILQTAVGISKAKNINNELKNSHIVIFDIHAEYESAFTIEGDLFSLNTLNIDNIILPYWLMNSEELESLFIETNEKNAYNQISQFRSAVVKNKQKYNKDIMNIKYDTPIYFNIEEVFNYITNVNNEVINKAEGLNESPYIIDQNGQKKEIVSKDDYFKEIYKFIPTSATKAEKAIKGPFHGEFERFIIRLENKIKDKRLSFIMNTSKDDGSAYVTSDFEYLIKQFLGYINKSNVTIIDLSGIPYEVLSITVSLVSRLIFDFSFYYSKLKHENMSENDIPFLLVCEEAHNYIPRKDNSMYNASKKSIEKIAKEGRKYGLSLMVVSQRPSEVSETIFAQCNNFVTLKLTNQNDQSYIKNLLPNNTNSIANILSTLAVGQGLIVGEAIPLPSLVNLPKPNPEPKSSNVKVHEIWEKNWKSLDKNEQINIKDVIEKWRS</sequence>
<dbReference type="InterPro" id="IPR027417">
    <property type="entry name" value="P-loop_NTPase"/>
</dbReference>
<accession>A0ABM7FT77</accession>
<evidence type="ECO:0000313" key="2">
    <source>
        <dbReference type="EMBL" id="BBD91162.1"/>
    </source>
</evidence>
<protein>
    <recommendedName>
        <fullName evidence="1">Helicase HerA central domain-containing protein</fullName>
    </recommendedName>
</protein>
<dbReference type="InterPro" id="IPR002789">
    <property type="entry name" value="HerA_central"/>
</dbReference>
<dbReference type="PANTHER" id="PTHR42957">
    <property type="entry name" value="HELICASE MJ1565-RELATED"/>
    <property type="match status" value="1"/>
</dbReference>
<gene>
    <name evidence="2" type="ORF">JMUB590_0052</name>
</gene>
<dbReference type="SUPFAM" id="SSF52540">
    <property type="entry name" value="P-loop containing nucleoside triphosphate hydrolases"/>
    <property type="match status" value="1"/>
</dbReference>
<evidence type="ECO:0000259" key="1">
    <source>
        <dbReference type="Pfam" id="PF01935"/>
    </source>
</evidence>
<dbReference type="PANTHER" id="PTHR42957:SF1">
    <property type="entry name" value="HELICASE MJ1565-RELATED"/>
    <property type="match status" value="1"/>
</dbReference>
<dbReference type="RefSeq" id="WP_232018999.1">
    <property type="nucleotide sequence ID" value="NZ_AP018585.1"/>
</dbReference>
<feature type="domain" description="Helicase HerA central" evidence="1">
    <location>
        <begin position="119"/>
        <end position="318"/>
    </location>
</feature>
<keyword evidence="3" id="KW-1185">Reference proteome</keyword>
<dbReference type="GeneID" id="58049840"/>
<dbReference type="InterPro" id="IPR008571">
    <property type="entry name" value="HerA-like"/>
</dbReference>
<name>A0ABM7FT77_9STAP</name>